<dbReference type="InterPro" id="IPR006533">
    <property type="entry name" value="T6SS_Vgr_RhsGE"/>
</dbReference>
<dbReference type="SUPFAM" id="SSF69255">
    <property type="entry name" value="gp5 N-terminal domain-like"/>
    <property type="match status" value="1"/>
</dbReference>
<dbReference type="AlphaFoldDB" id="A0AAE2WJQ5"/>
<dbReference type="Proteomes" id="UP000768524">
    <property type="component" value="Unassembled WGS sequence"/>
</dbReference>
<dbReference type="Pfam" id="PF04717">
    <property type="entry name" value="Phage_base_V"/>
    <property type="match status" value="1"/>
</dbReference>
<dbReference type="NCBIfam" id="TIGR03361">
    <property type="entry name" value="VI_Rhs_Vgr"/>
    <property type="match status" value="1"/>
</dbReference>
<feature type="domain" description="Gp5/Type VI secretion system Vgr protein OB-fold" evidence="3">
    <location>
        <begin position="25"/>
        <end position="91"/>
    </location>
</feature>
<feature type="non-terminal residue" evidence="4">
    <location>
        <position position="1"/>
    </location>
</feature>
<dbReference type="InterPro" id="IPR006531">
    <property type="entry name" value="Gp5/Vgr_OB"/>
</dbReference>
<dbReference type="EMBL" id="JACGEP010000044">
    <property type="protein sequence ID" value="MBN3053149.1"/>
    <property type="molecule type" value="Genomic_DNA"/>
</dbReference>
<evidence type="ECO:0000313" key="4">
    <source>
        <dbReference type="EMBL" id="MBN3053149.1"/>
    </source>
</evidence>
<proteinExistence type="inferred from homology"/>
<comment type="similarity">
    <text evidence="1">Belongs to the VgrG protein family.</text>
</comment>
<dbReference type="Gene3D" id="2.40.50.230">
    <property type="entry name" value="Gp5 N-terminal domain"/>
    <property type="match status" value="1"/>
</dbReference>
<accession>A0AAE2WJQ5</accession>
<evidence type="ECO:0000313" key="5">
    <source>
        <dbReference type="Proteomes" id="UP000768524"/>
    </source>
</evidence>
<dbReference type="InterPro" id="IPR017847">
    <property type="entry name" value="T6SS_RhsGE_Vgr_subset"/>
</dbReference>
<evidence type="ECO:0000256" key="2">
    <source>
        <dbReference type="SAM" id="MobiDB-lite"/>
    </source>
</evidence>
<comment type="caution">
    <text evidence="4">The sequence shown here is derived from an EMBL/GenBank/DDBJ whole genome shotgun (WGS) entry which is preliminary data.</text>
</comment>
<evidence type="ECO:0000256" key="1">
    <source>
        <dbReference type="ARBA" id="ARBA00005558"/>
    </source>
</evidence>
<dbReference type="NCBIfam" id="TIGR01646">
    <property type="entry name" value="vgr_GE"/>
    <property type="match status" value="1"/>
</dbReference>
<sequence>PYKPMVDGPQIATVVGPAGEEIYCDQYGRVKLQFPWDRYGTSNDQSSCWVRVSQGWAGGQYGMIAIPRIGHEVIVSFLEGDPDQPIVTGRTFHATNPSPYPLPANKTRT</sequence>
<organism evidence="4 5">
    <name type="scientific">Pectobacterium brasiliense</name>
    <dbReference type="NCBI Taxonomy" id="180957"/>
    <lineage>
        <taxon>Bacteria</taxon>
        <taxon>Pseudomonadati</taxon>
        <taxon>Pseudomonadota</taxon>
        <taxon>Gammaproteobacteria</taxon>
        <taxon>Enterobacterales</taxon>
        <taxon>Pectobacteriaceae</taxon>
        <taxon>Pectobacterium</taxon>
    </lineage>
</organism>
<dbReference type="InterPro" id="IPR050708">
    <property type="entry name" value="T6SS_VgrG/RHS"/>
</dbReference>
<feature type="region of interest" description="Disordered" evidence="2">
    <location>
        <begin position="90"/>
        <end position="109"/>
    </location>
</feature>
<dbReference type="PANTHER" id="PTHR32305">
    <property type="match status" value="1"/>
</dbReference>
<dbReference type="PANTHER" id="PTHR32305:SF11">
    <property type="entry name" value="TYPE VI SECRETION SYSTEM SPIKE PROTEIN VGRG3"/>
    <property type="match status" value="1"/>
</dbReference>
<dbReference type="RefSeq" id="WP_205559728.1">
    <property type="nucleotide sequence ID" value="NZ_JACGEP010000044.1"/>
</dbReference>
<evidence type="ECO:0000259" key="3">
    <source>
        <dbReference type="Pfam" id="PF04717"/>
    </source>
</evidence>
<protein>
    <submittedName>
        <fullName evidence="4">Type VI secretion system tip protein VgrG</fullName>
    </submittedName>
</protein>
<reference evidence="4" key="1">
    <citation type="submission" date="2020-07" db="EMBL/GenBank/DDBJ databases">
        <title>A pangenomic view of the genus Pectobacterium provides insights into genome organization, phylogeny, and virulence.</title>
        <authorList>
            <person name="Jonkheer E."/>
            <person name="Brankovics B."/>
            <person name="Houwers I."/>
            <person name="Van Der Wolf J."/>
            <person name="Bonants P."/>
            <person name="Vreeburg R."/>
            <person name="Bollema R."/>
            <person name="De Haan J."/>
            <person name="Berke L."/>
            <person name="De Ridder D."/>
            <person name="Smit S."/>
            <person name="Van Der Lee T.A.J."/>
        </authorList>
    </citation>
    <scope>NUCLEOTIDE SEQUENCE</scope>
    <source>
        <strain evidence="4">NAK:433</strain>
    </source>
</reference>
<name>A0AAE2WJQ5_9GAMM</name>
<feature type="non-terminal residue" evidence="4">
    <location>
        <position position="109"/>
    </location>
</feature>
<gene>
    <name evidence="4" type="primary">tssI</name>
    <name evidence="4" type="ORF">H4F45_17020</name>
</gene>
<dbReference type="InterPro" id="IPR037026">
    <property type="entry name" value="Vgr_OB-fold_dom_sf"/>
</dbReference>